<dbReference type="InterPro" id="IPR028896">
    <property type="entry name" value="GcvT/YgfZ/DmdA"/>
</dbReference>
<dbReference type="Proteomes" id="UP000295416">
    <property type="component" value="Unassembled WGS sequence"/>
</dbReference>
<keyword evidence="6" id="KW-1185">Reference proteome</keyword>
<keyword evidence="2" id="KW-0812">Transmembrane</keyword>
<dbReference type="AlphaFoldDB" id="A0A4R2NH79"/>
<evidence type="ECO:0000259" key="3">
    <source>
        <dbReference type="Pfam" id="PF01571"/>
    </source>
</evidence>
<accession>A0A4R2NH79</accession>
<keyword evidence="2" id="KW-0472">Membrane</keyword>
<gene>
    <name evidence="5" type="ORF">EV207_15030</name>
</gene>
<dbReference type="Pfam" id="PF08669">
    <property type="entry name" value="GCV_T_C"/>
    <property type="match status" value="1"/>
</dbReference>
<dbReference type="EMBL" id="SLXK01000050">
    <property type="protein sequence ID" value="TCP20727.1"/>
    <property type="molecule type" value="Genomic_DNA"/>
</dbReference>
<dbReference type="SUPFAM" id="SSF101790">
    <property type="entry name" value="Aminomethyltransferase beta-barrel domain"/>
    <property type="match status" value="1"/>
</dbReference>
<evidence type="ECO:0000313" key="5">
    <source>
        <dbReference type="EMBL" id="TCP20727.1"/>
    </source>
</evidence>
<dbReference type="PIRSF" id="PIRSF006487">
    <property type="entry name" value="GcvT"/>
    <property type="match status" value="1"/>
</dbReference>
<evidence type="ECO:0000256" key="1">
    <source>
        <dbReference type="PIRSR" id="PIRSR006487-1"/>
    </source>
</evidence>
<organism evidence="5 6">
    <name type="scientific">Scopulibacillus darangshiensis</name>
    <dbReference type="NCBI Taxonomy" id="442528"/>
    <lineage>
        <taxon>Bacteria</taxon>
        <taxon>Bacillati</taxon>
        <taxon>Bacillota</taxon>
        <taxon>Bacilli</taxon>
        <taxon>Bacillales</taxon>
        <taxon>Sporolactobacillaceae</taxon>
        <taxon>Scopulibacillus</taxon>
    </lineage>
</organism>
<dbReference type="Gene3D" id="2.40.30.110">
    <property type="entry name" value="Aminomethyltransferase beta-barrel domains"/>
    <property type="match status" value="1"/>
</dbReference>
<dbReference type="InterPro" id="IPR006222">
    <property type="entry name" value="GCVT_N"/>
</dbReference>
<dbReference type="Gene3D" id="4.10.1250.10">
    <property type="entry name" value="Aminomethyltransferase fragment"/>
    <property type="match status" value="1"/>
</dbReference>
<keyword evidence="2" id="KW-1133">Transmembrane helix</keyword>
<proteinExistence type="predicted"/>
<reference evidence="5 6" key="1">
    <citation type="submission" date="2019-03" db="EMBL/GenBank/DDBJ databases">
        <title>Genomic Encyclopedia of Type Strains, Phase IV (KMG-IV): sequencing the most valuable type-strain genomes for metagenomic binning, comparative biology and taxonomic classification.</title>
        <authorList>
            <person name="Goeker M."/>
        </authorList>
    </citation>
    <scope>NUCLEOTIDE SEQUENCE [LARGE SCALE GENOMIC DNA]</scope>
    <source>
        <strain evidence="5 6">DSM 19377</strain>
    </source>
</reference>
<dbReference type="Gene3D" id="3.30.1360.120">
    <property type="entry name" value="Probable tRNA modification gtpase trme, domain 1"/>
    <property type="match status" value="1"/>
</dbReference>
<dbReference type="PANTHER" id="PTHR43757:SF2">
    <property type="entry name" value="AMINOMETHYLTRANSFERASE, MITOCHONDRIAL"/>
    <property type="match status" value="1"/>
</dbReference>
<evidence type="ECO:0000313" key="6">
    <source>
        <dbReference type="Proteomes" id="UP000295416"/>
    </source>
</evidence>
<evidence type="ECO:0000259" key="4">
    <source>
        <dbReference type="Pfam" id="PF08669"/>
    </source>
</evidence>
<evidence type="ECO:0000256" key="2">
    <source>
        <dbReference type="SAM" id="Phobius"/>
    </source>
</evidence>
<name>A0A4R2NH79_9BACL</name>
<dbReference type="PANTHER" id="PTHR43757">
    <property type="entry name" value="AMINOMETHYLTRANSFERASE"/>
    <property type="match status" value="1"/>
</dbReference>
<feature type="binding site" evidence="1">
    <location>
        <position position="119"/>
    </location>
    <ligand>
        <name>substrate</name>
    </ligand>
</feature>
<dbReference type="InterPro" id="IPR013977">
    <property type="entry name" value="GcvT_C"/>
</dbReference>
<feature type="domain" description="GCVT N-terminal" evidence="3">
    <location>
        <begin position="42"/>
        <end position="186"/>
    </location>
</feature>
<feature type="domain" description="Aminomethyltransferase C-terminal" evidence="4">
    <location>
        <begin position="209"/>
        <end position="278"/>
    </location>
</feature>
<dbReference type="InterPro" id="IPR029043">
    <property type="entry name" value="GcvT/YgfZ_C"/>
</dbReference>
<dbReference type="InterPro" id="IPR027266">
    <property type="entry name" value="TrmE/GcvT-like"/>
</dbReference>
<sequence>MEAGKPFYFFACAALCIFTLHYYVLLFCHIQFFVLCTGAVGASWIKKQLPTDSRVLIQDLTAGMCGLSILGGQANEIMDILDPLFEIGTWEIGQAKELFIKNVQVLAVYDSYAGLKRWEFYTSMDQALPLWDELFEAGRRHQLIAAGDRALENLRIESLIPRSCKDFWSEHDPYEAGLEHMVDMTKSAFLGKKALLERKAQGAKLVLTPLLLDDPSTVVMGHEPVFDGDKAAGFVTSAGFDYSKGKGIMYALLSPESAESHVLSVEYFGQRLSAKMLTETAVTTQ</sequence>
<protein>
    <submittedName>
        <fullName evidence="5">Glycine cleavage system T protein</fullName>
    </submittedName>
</protein>
<feature type="transmembrane region" description="Helical" evidence="2">
    <location>
        <begin position="7"/>
        <end position="26"/>
    </location>
</feature>
<dbReference type="Pfam" id="PF01571">
    <property type="entry name" value="GCV_T"/>
    <property type="match status" value="1"/>
</dbReference>
<comment type="caution">
    <text evidence="5">The sequence shown here is derived from an EMBL/GenBank/DDBJ whole genome shotgun (WGS) entry which is preliminary data.</text>
</comment>
<dbReference type="SUPFAM" id="SSF103025">
    <property type="entry name" value="Folate-binding domain"/>
    <property type="match status" value="1"/>
</dbReference>